<dbReference type="SUPFAM" id="SSF48208">
    <property type="entry name" value="Six-hairpin glycosidases"/>
    <property type="match status" value="1"/>
</dbReference>
<evidence type="ECO:0000313" key="2">
    <source>
        <dbReference type="EMBL" id="KAF2017161.1"/>
    </source>
</evidence>
<dbReference type="Proteomes" id="UP000799778">
    <property type="component" value="Unassembled WGS sequence"/>
</dbReference>
<dbReference type="InterPro" id="IPR005198">
    <property type="entry name" value="Glyco_hydro_76"/>
</dbReference>
<evidence type="ECO:0000256" key="1">
    <source>
        <dbReference type="SAM" id="SignalP"/>
    </source>
</evidence>
<keyword evidence="2" id="KW-0378">Hydrolase</keyword>
<keyword evidence="1" id="KW-0732">Signal</keyword>
<dbReference type="PANTHER" id="PTHR47791">
    <property type="entry name" value="MEIOTICALLY UP-REGULATED GENE 191 PROTEIN"/>
    <property type="match status" value="1"/>
</dbReference>
<keyword evidence="3" id="KW-1185">Reference proteome</keyword>
<proteinExistence type="predicted"/>
<dbReference type="EMBL" id="ML978068">
    <property type="protein sequence ID" value="KAF2017161.1"/>
    <property type="molecule type" value="Genomic_DNA"/>
</dbReference>
<protein>
    <submittedName>
        <fullName evidence="2">Glycoside hydrolase family 76 protein</fullName>
    </submittedName>
</protein>
<evidence type="ECO:0000313" key="3">
    <source>
        <dbReference type="Proteomes" id="UP000799778"/>
    </source>
</evidence>
<dbReference type="Gene3D" id="1.50.10.20">
    <property type="match status" value="1"/>
</dbReference>
<dbReference type="OrthoDB" id="9984024at2759"/>
<dbReference type="GO" id="GO:0005975">
    <property type="term" value="P:carbohydrate metabolic process"/>
    <property type="evidence" value="ECO:0007669"/>
    <property type="project" value="InterPro"/>
</dbReference>
<dbReference type="RefSeq" id="XP_033385500.1">
    <property type="nucleotide sequence ID" value="XM_033530359.1"/>
</dbReference>
<feature type="chain" id="PRO_5025613519" evidence="1">
    <location>
        <begin position="21"/>
        <end position="347"/>
    </location>
</feature>
<dbReference type="InterPro" id="IPR053169">
    <property type="entry name" value="MUG_Protein"/>
</dbReference>
<dbReference type="InterPro" id="IPR008928">
    <property type="entry name" value="6-hairpin_glycosidase_sf"/>
</dbReference>
<feature type="signal peptide" evidence="1">
    <location>
        <begin position="1"/>
        <end position="20"/>
    </location>
</feature>
<gene>
    <name evidence="2" type="ORF">BU24DRAFT_440227</name>
</gene>
<dbReference type="AlphaFoldDB" id="A0A6A5XWT6"/>
<reference evidence="2" key="1">
    <citation type="journal article" date="2020" name="Stud. Mycol.">
        <title>101 Dothideomycetes genomes: a test case for predicting lifestyles and emergence of pathogens.</title>
        <authorList>
            <person name="Haridas S."/>
            <person name="Albert R."/>
            <person name="Binder M."/>
            <person name="Bloem J."/>
            <person name="Labutti K."/>
            <person name="Salamov A."/>
            <person name="Andreopoulos B."/>
            <person name="Baker S."/>
            <person name="Barry K."/>
            <person name="Bills G."/>
            <person name="Bluhm B."/>
            <person name="Cannon C."/>
            <person name="Castanera R."/>
            <person name="Culley D."/>
            <person name="Daum C."/>
            <person name="Ezra D."/>
            <person name="Gonzalez J."/>
            <person name="Henrissat B."/>
            <person name="Kuo A."/>
            <person name="Liang C."/>
            <person name="Lipzen A."/>
            <person name="Lutzoni F."/>
            <person name="Magnuson J."/>
            <person name="Mondo S."/>
            <person name="Nolan M."/>
            <person name="Ohm R."/>
            <person name="Pangilinan J."/>
            <person name="Park H.-J."/>
            <person name="Ramirez L."/>
            <person name="Alfaro M."/>
            <person name="Sun H."/>
            <person name="Tritt A."/>
            <person name="Yoshinaga Y."/>
            <person name="Zwiers L.-H."/>
            <person name="Turgeon B."/>
            <person name="Goodwin S."/>
            <person name="Spatafora J."/>
            <person name="Crous P."/>
            <person name="Grigoriev I."/>
        </authorList>
    </citation>
    <scope>NUCLEOTIDE SEQUENCE</scope>
    <source>
        <strain evidence="2">CBS 175.79</strain>
    </source>
</reference>
<dbReference type="GeneID" id="54287756"/>
<name>A0A6A5XWT6_9PLEO</name>
<dbReference type="PANTHER" id="PTHR47791:SF1">
    <property type="entry name" value="ENDO MANNANASE, GH76 FAMILY (EUROFUNG)"/>
    <property type="match status" value="1"/>
</dbReference>
<organism evidence="2 3">
    <name type="scientific">Aaosphaeria arxii CBS 175.79</name>
    <dbReference type="NCBI Taxonomy" id="1450172"/>
    <lineage>
        <taxon>Eukaryota</taxon>
        <taxon>Fungi</taxon>
        <taxon>Dikarya</taxon>
        <taxon>Ascomycota</taxon>
        <taxon>Pezizomycotina</taxon>
        <taxon>Dothideomycetes</taxon>
        <taxon>Pleosporomycetidae</taxon>
        <taxon>Pleosporales</taxon>
        <taxon>Pleosporales incertae sedis</taxon>
        <taxon>Aaosphaeria</taxon>
    </lineage>
</organism>
<dbReference type="Pfam" id="PF03663">
    <property type="entry name" value="Glyco_hydro_76"/>
    <property type="match status" value="1"/>
</dbReference>
<dbReference type="GO" id="GO:0016787">
    <property type="term" value="F:hydrolase activity"/>
    <property type="evidence" value="ECO:0007669"/>
    <property type="project" value="UniProtKB-KW"/>
</dbReference>
<accession>A0A6A5XWT6</accession>
<sequence>MKFQRSIALLPLLFSQQIVAEYDNEAHAAIDLIQRQWYNTETGLWNNLWWQSGNIVETIARFGQYDADFKQHAANIVGNTFEKSGNQLGANKWLNDYYDDEGWWALGWIASFDLTGDIKYLNTAIDIFNDMTTGYSTPCNGGIWWDKGHTSVPAISNELFISVAAHIANRVGDNVRDIYVDWAYRTWEWFKNSGVVNDQNTINDGLDKNTCKNDGKPVFTYNQGVILGGLAELSRATGDGRYLEEANKIVNGAFGALTQDGILTELFENLDEQGAQFKGVFVRGLAALQHQSPNGAYVDFLKKNAKSVLEKARNNDGVIGTKWQGGGSFSTTSHSSGMDALVAASQF</sequence>